<keyword evidence="1" id="KW-0472">Membrane</keyword>
<accession>F4A3D0</accession>
<feature type="transmembrane region" description="Helical" evidence="1">
    <location>
        <begin position="7"/>
        <end position="24"/>
    </location>
</feature>
<organism evidence="3 4">
    <name type="scientific">Mahella australiensis (strain DSM 15567 / CIP 107919 / 50-1 BON)</name>
    <dbReference type="NCBI Taxonomy" id="697281"/>
    <lineage>
        <taxon>Bacteria</taxon>
        <taxon>Bacillati</taxon>
        <taxon>Bacillota</taxon>
        <taxon>Clostridia</taxon>
        <taxon>Thermoanaerobacterales</taxon>
        <taxon>Thermoanaerobacterales Family IV. Incertae Sedis</taxon>
        <taxon>Mahella</taxon>
    </lineage>
</organism>
<keyword evidence="1" id="KW-0812">Transmembrane</keyword>
<keyword evidence="4" id="KW-1185">Reference proteome</keyword>
<dbReference type="eggNOG" id="ENOG502ZATI">
    <property type="taxonomic scope" value="Bacteria"/>
</dbReference>
<dbReference type="HOGENOM" id="CLU_043250_0_0_9"/>
<dbReference type="RefSeq" id="WP_013781812.1">
    <property type="nucleotide sequence ID" value="NC_015520.1"/>
</dbReference>
<protein>
    <recommendedName>
        <fullName evidence="2">DUF4340 domain-containing protein</fullName>
    </recommendedName>
</protein>
<evidence type="ECO:0000313" key="4">
    <source>
        <dbReference type="Proteomes" id="UP000008457"/>
    </source>
</evidence>
<dbReference type="Proteomes" id="UP000008457">
    <property type="component" value="Chromosome"/>
</dbReference>
<evidence type="ECO:0000256" key="1">
    <source>
        <dbReference type="SAM" id="Phobius"/>
    </source>
</evidence>
<proteinExistence type="predicted"/>
<sequence>MRRTRNVIILVVVLALLAGTYVYLTKRPQQAEQDTESVEISKLNKDDIVKMTLESKDGSLTFIKKDDKWVTEGNESIGLNQTMVDDIAYTFASLYAEQVVEEDPQDLAQYGLKEPVVTATATLKDNTAKTLYLGNKTPTGTYYLMAEGDPKVYEVWMNHGEHLSYTLNDVRDKTLPQINTQELTYLKMWKESGRTIEIKTNESQTEDQAQFGLGLWQMTQPYSEPVGVDTQNFQPVLDALPNIAIDGFVEDNPKDLAQYGLDKPKGELIVKDKQNTLHILIGDNKDDTQIYFKTADSPSVYVMSKDKLAFMDTKPYDIMEKFAYIVNIDDVDRIIVEGKGKTHDITLTRTTKKAEKEGEEDEVVTTYKVDGKVVEEDPFKKYYQSLIGMTVDAENDKQLEEIPEVKTTFFLNKGNKREVHVNYVPYNNDFYAVFRSGKAEFVLSKQQVDKMLQDLEDLVAGRLKTD</sequence>
<evidence type="ECO:0000313" key="3">
    <source>
        <dbReference type="EMBL" id="AEE97385.1"/>
    </source>
</evidence>
<dbReference type="KEGG" id="mas:Mahau_2214"/>
<reference evidence="4" key="1">
    <citation type="submission" date="2010-11" db="EMBL/GenBank/DDBJ databases">
        <title>The complete genome of Mahella australiensis DSM 15567.</title>
        <authorList>
            <consortium name="US DOE Joint Genome Institute (JGI-PGF)"/>
            <person name="Lucas S."/>
            <person name="Copeland A."/>
            <person name="Lapidus A."/>
            <person name="Bruce D."/>
            <person name="Goodwin L."/>
            <person name="Pitluck S."/>
            <person name="Kyrpides N."/>
            <person name="Mavromatis K."/>
            <person name="Pagani I."/>
            <person name="Ivanova N."/>
            <person name="Teshima H."/>
            <person name="Brettin T."/>
            <person name="Detter J.C."/>
            <person name="Han C."/>
            <person name="Tapia R."/>
            <person name="Land M."/>
            <person name="Hauser L."/>
            <person name="Markowitz V."/>
            <person name="Cheng J.-F."/>
            <person name="Hugenholtz P."/>
            <person name="Woyke T."/>
            <person name="Wu D."/>
            <person name="Spring S."/>
            <person name="Pukall R."/>
            <person name="Steenblock K."/>
            <person name="Schneider S."/>
            <person name="Klenk H.-P."/>
            <person name="Eisen J.A."/>
        </authorList>
    </citation>
    <scope>NUCLEOTIDE SEQUENCE [LARGE SCALE GENOMIC DNA]</scope>
    <source>
        <strain evidence="4">DSM 15567 / CIP 107919 / 50-1 BON</strain>
    </source>
</reference>
<dbReference type="STRING" id="697281.Mahau_2214"/>
<evidence type="ECO:0000259" key="2">
    <source>
        <dbReference type="Pfam" id="PF14238"/>
    </source>
</evidence>
<dbReference type="InterPro" id="IPR025641">
    <property type="entry name" value="DUF4340"/>
</dbReference>
<feature type="domain" description="DUF4340" evidence="2">
    <location>
        <begin position="69"/>
        <end position="249"/>
    </location>
</feature>
<dbReference type="Pfam" id="PF14238">
    <property type="entry name" value="DUF4340"/>
    <property type="match status" value="1"/>
</dbReference>
<dbReference type="AlphaFoldDB" id="F4A3D0"/>
<dbReference type="EMBL" id="CP002360">
    <property type="protein sequence ID" value="AEE97385.1"/>
    <property type="molecule type" value="Genomic_DNA"/>
</dbReference>
<reference evidence="3 4" key="2">
    <citation type="journal article" date="2011" name="Stand. Genomic Sci.">
        <title>Complete genome sequence of Mahella australiensis type strain (50-1 BON).</title>
        <authorList>
            <person name="Sikorski J."/>
            <person name="Teshima H."/>
            <person name="Nolan M."/>
            <person name="Lucas S."/>
            <person name="Hammon N."/>
            <person name="Deshpande S."/>
            <person name="Cheng J.F."/>
            <person name="Pitluck S."/>
            <person name="Liolios K."/>
            <person name="Pagani I."/>
            <person name="Ivanova N."/>
            <person name="Huntemann M."/>
            <person name="Mavromatis K."/>
            <person name="Ovchinikova G."/>
            <person name="Pati A."/>
            <person name="Tapia R."/>
            <person name="Han C."/>
            <person name="Goodwin L."/>
            <person name="Chen A."/>
            <person name="Palaniappan K."/>
            <person name="Land M."/>
            <person name="Hauser L."/>
            <person name="Ngatchou-Djao O.D."/>
            <person name="Rohde M."/>
            <person name="Pukall R."/>
            <person name="Spring S."/>
            <person name="Abt B."/>
            <person name="Goker M."/>
            <person name="Detter J.C."/>
            <person name="Woyke T."/>
            <person name="Bristow J."/>
            <person name="Markowitz V."/>
            <person name="Hugenholtz P."/>
            <person name="Eisen J.A."/>
            <person name="Kyrpides N.C."/>
            <person name="Klenk H.P."/>
            <person name="Lapidus A."/>
        </authorList>
    </citation>
    <scope>NUCLEOTIDE SEQUENCE [LARGE SCALE GENOMIC DNA]</scope>
    <source>
        <strain evidence="4">DSM 15567 / CIP 107919 / 50-1 BON</strain>
    </source>
</reference>
<name>F4A3D0_MAHA5</name>
<gene>
    <name evidence="3" type="ordered locus">Mahau_2214</name>
</gene>
<keyword evidence="1" id="KW-1133">Transmembrane helix</keyword>